<keyword evidence="2" id="KW-0547">Nucleotide-binding</keyword>
<evidence type="ECO:0000313" key="6">
    <source>
        <dbReference type="Proteomes" id="UP000198599"/>
    </source>
</evidence>
<evidence type="ECO:0000259" key="4">
    <source>
        <dbReference type="PROSITE" id="PS50893"/>
    </source>
</evidence>
<dbReference type="OrthoDB" id="9806149at2"/>
<dbReference type="GO" id="GO:0005886">
    <property type="term" value="C:plasma membrane"/>
    <property type="evidence" value="ECO:0007669"/>
    <property type="project" value="TreeGrafter"/>
</dbReference>
<protein>
    <submittedName>
        <fullName evidence="5">Amino acid/amide ABC transporter ATP-binding protein 1, HAAT family</fullName>
    </submittedName>
</protein>
<keyword evidence="1" id="KW-0813">Transport</keyword>
<dbReference type="InterPro" id="IPR003439">
    <property type="entry name" value="ABC_transporter-like_ATP-bd"/>
</dbReference>
<dbReference type="GO" id="GO:0016887">
    <property type="term" value="F:ATP hydrolysis activity"/>
    <property type="evidence" value="ECO:0007669"/>
    <property type="project" value="InterPro"/>
</dbReference>
<sequence>MTSPLLDIRGLSKAFGAVQACEDVTLTLERGEIHALIGPNGAGKSTFIKQVAGNLDPDSGRIWFDGRDVTALDTVARARAGLGRTFQVSSLAMEMSVLQNVVLGALGKRGRVLRFFRDVMRDAALLEVAREALNEVGLTGVAGTRVADLSHGQRRQLEVAVALTQSPKAFLMDEPMAGLGGEGSARLTRFLDGLRHRAPILLVEHDMDAVFALADRISVLVYGRIIATGTPDAIRRDPQVRAAYLGDEALT</sequence>
<reference evidence="6" key="1">
    <citation type="submission" date="2016-10" db="EMBL/GenBank/DDBJ databases">
        <authorList>
            <person name="Varghese N."/>
            <person name="Submissions S."/>
        </authorList>
    </citation>
    <scope>NUCLEOTIDE SEQUENCE [LARGE SCALE GENOMIC DNA]</scope>
    <source>
        <strain evidence="6">DSM 28463</strain>
    </source>
</reference>
<dbReference type="EMBL" id="FOVP01000003">
    <property type="protein sequence ID" value="SFN47729.1"/>
    <property type="molecule type" value="Genomic_DNA"/>
</dbReference>
<dbReference type="CDD" id="cd03219">
    <property type="entry name" value="ABC_Mj1267_LivG_branched"/>
    <property type="match status" value="1"/>
</dbReference>
<dbReference type="Gene3D" id="3.40.50.300">
    <property type="entry name" value="P-loop containing nucleotide triphosphate hydrolases"/>
    <property type="match status" value="1"/>
</dbReference>
<organism evidence="5 6">
    <name type="scientific">Roseovarius lutimaris</name>
    <dbReference type="NCBI Taxonomy" id="1005928"/>
    <lineage>
        <taxon>Bacteria</taxon>
        <taxon>Pseudomonadati</taxon>
        <taxon>Pseudomonadota</taxon>
        <taxon>Alphaproteobacteria</taxon>
        <taxon>Rhodobacterales</taxon>
        <taxon>Roseobacteraceae</taxon>
        <taxon>Roseovarius</taxon>
    </lineage>
</organism>
<proteinExistence type="predicted"/>
<evidence type="ECO:0000256" key="2">
    <source>
        <dbReference type="ARBA" id="ARBA00022741"/>
    </source>
</evidence>
<feature type="domain" description="ABC transporter" evidence="4">
    <location>
        <begin position="6"/>
        <end position="247"/>
    </location>
</feature>
<dbReference type="SMART" id="SM00382">
    <property type="entry name" value="AAA"/>
    <property type="match status" value="1"/>
</dbReference>
<evidence type="ECO:0000313" key="5">
    <source>
        <dbReference type="EMBL" id="SFN47729.1"/>
    </source>
</evidence>
<dbReference type="Pfam" id="PF00005">
    <property type="entry name" value="ABC_tran"/>
    <property type="match status" value="1"/>
</dbReference>
<dbReference type="RefSeq" id="WP_092834331.1">
    <property type="nucleotide sequence ID" value="NZ_FOVP01000003.1"/>
</dbReference>
<keyword evidence="3 5" id="KW-0067">ATP-binding</keyword>
<accession>A0A1I4ZCM0</accession>
<dbReference type="InterPro" id="IPR003593">
    <property type="entry name" value="AAA+_ATPase"/>
</dbReference>
<dbReference type="AlphaFoldDB" id="A0A1I4ZCM0"/>
<dbReference type="InterPro" id="IPR027417">
    <property type="entry name" value="P-loop_NTPase"/>
</dbReference>
<dbReference type="PANTHER" id="PTHR45772">
    <property type="entry name" value="CONSERVED COMPONENT OF ABC TRANSPORTER FOR NATURAL AMINO ACIDS-RELATED"/>
    <property type="match status" value="1"/>
</dbReference>
<dbReference type="GO" id="GO:0005524">
    <property type="term" value="F:ATP binding"/>
    <property type="evidence" value="ECO:0007669"/>
    <property type="project" value="UniProtKB-KW"/>
</dbReference>
<dbReference type="PANTHER" id="PTHR45772:SF2">
    <property type="entry name" value="ABC TRANSPORTER ATP-BINDING PROTEIN"/>
    <property type="match status" value="1"/>
</dbReference>
<dbReference type="InterPro" id="IPR032823">
    <property type="entry name" value="BCA_ABC_TP_C"/>
</dbReference>
<keyword evidence="6" id="KW-1185">Reference proteome</keyword>
<name>A0A1I4ZCM0_9RHOB</name>
<dbReference type="STRING" id="1005928.SAMN04487859_103100"/>
<evidence type="ECO:0000256" key="3">
    <source>
        <dbReference type="ARBA" id="ARBA00022840"/>
    </source>
</evidence>
<dbReference type="Proteomes" id="UP000198599">
    <property type="component" value="Unassembled WGS sequence"/>
</dbReference>
<dbReference type="Pfam" id="PF12399">
    <property type="entry name" value="BCA_ABC_TP_C"/>
    <property type="match status" value="1"/>
</dbReference>
<gene>
    <name evidence="5" type="ORF">SAMN04487859_103100</name>
</gene>
<dbReference type="PROSITE" id="PS50893">
    <property type="entry name" value="ABC_TRANSPORTER_2"/>
    <property type="match status" value="1"/>
</dbReference>
<evidence type="ECO:0000256" key="1">
    <source>
        <dbReference type="ARBA" id="ARBA00022448"/>
    </source>
</evidence>
<dbReference type="SUPFAM" id="SSF52540">
    <property type="entry name" value="P-loop containing nucleoside triphosphate hydrolases"/>
    <property type="match status" value="1"/>
</dbReference>
<dbReference type="InterPro" id="IPR051120">
    <property type="entry name" value="ABC_AA/LPS_Transport"/>
</dbReference>